<evidence type="ECO:0000313" key="4">
    <source>
        <dbReference type="Proteomes" id="UP001138672"/>
    </source>
</evidence>
<dbReference type="AlphaFoldDB" id="A0A9X1C9Z3"/>
<feature type="chain" id="PRO_5040880211" description="DUF4270 domain-containing protein" evidence="1">
    <location>
        <begin position="21"/>
        <end position="441"/>
    </location>
</feature>
<keyword evidence="5" id="KW-1185">Reference proteome</keyword>
<dbReference type="PROSITE" id="PS51257">
    <property type="entry name" value="PROKAR_LIPOPROTEIN"/>
    <property type="match status" value="1"/>
</dbReference>
<proteinExistence type="predicted"/>
<dbReference type="Proteomes" id="UP001138672">
    <property type="component" value="Unassembled WGS sequence"/>
</dbReference>
<gene>
    <name evidence="2" type="ORF">J2Z56_003120</name>
    <name evidence="3" type="ORF">J2Z57_002846</name>
</gene>
<reference evidence="2" key="1">
    <citation type="submission" date="2021-03" db="EMBL/GenBank/DDBJ databases">
        <title>Genomic Encyclopedia of Type Strains, Phase IV (KMG-IV): sequencing the most valuable type-strain genomes for metagenomic binning, comparative biology and taxonomic classification.</title>
        <authorList>
            <person name="Goeker M."/>
        </authorList>
    </citation>
    <scope>NUCLEOTIDE SEQUENCE</scope>
    <source>
        <strain evidence="2">DSM 15523</strain>
        <strain evidence="3 5">DSM 16476</strain>
    </source>
</reference>
<evidence type="ECO:0000313" key="5">
    <source>
        <dbReference type="Proteomes" id="UP001231587"/>
    </source>
</evidence>
<name>A0A9X1C9Z3_9FLAO</name>
<protein>
    <recommendedName>
        <fullName evidence="6">DUF4270 domain-containing protein</fullName>
    </recommendedName>
</protein>
<evidence type="ECO:0000313" key="2">
    <source>
        <dbReference type="EMBL" id="MBP1841188.1"/>
    </source>
</evidence>
<dbReference type="RefSeq" id="WP_057779299.1">
    <property type="nucleotide sequence ID" value="NZ_JAGGJQ010000009.1"/>
</dbReference>
<accession>A0A9X1C9Z3</accession>
<evidence type="ECO:0008006" key="6">
    <source>
        <dbReference type="Google" id="ProtNLM"/>
    </source>
</evidence>
<keyword evidence="1" id="KW-0732">Signal</keyword>
<comment type="caution">
    <text evidence="2">The sequence shown here is derived from an EMBL/GenBank/DDBJ whole genome shotgun (WGS) entry which is preliminary data.</text>
</comment>
<dbReference type="OrthoDB" id="1092930at2"/>
<dbReference type="Proteomes" id="UP001231587">
    <property type="component" value="Unassembled WGS sequence"/>
</dbReference>
<feature type="signal peptide" evidence="1">
    <location>
        <begin position="1"/>
        <end position="20"/>
    </location>
</feature>
<evidence type="ECO:0000313" key="3">
    <source>
        <dbReference type="EMBL" id="MDQ0336392.1"/>
    </source>
</evidence>
<dbReference type="Pfam" id="PF14092">
    <property type="entry name" value="DUF4270"/>
    <property type="match status" value="1"/>
</dbReference>
<dbReference type="EMBL" id="JAUSUU010000009">
    <property type="protein sequence ID" value="MDQ0336392.1"/>
    <property type="molecule type" value="Genomic_DNA"/>
</dbReference>
<organism evidence="2 4">
    <name type="scientific">Formosa algae</name>
    <dbReference type="NCBI Taxonomy" id="225843"/>
    <lineage>
        <taxon>Bacteria</taxon>
        <taxon>Pseudomonadati</taxon>
        <taxon>Bacteroidota</taxon>
        <taxon>Flavobacteriia</taxon>
        <taxon>Flavobacteriales</taxon>
        <taxon>Flavobacteriaceae</taxon>
        <taxon>Formosa</taxon>
    </lineage>
</organism>
<evidence type="ECO:0000256" key="1">
    <source>
        <dbReference type="SAM" id="SignalP"/>
    </source>
</evidence>
<dbReference type="InterPro" id="IPR025366">
    <property type="entry name" value="DUF4270"/>
</dbReference>
<dbReference type="EMBL" id="JAGGJQ010000009">
    <property type="protein sequence ID" value="MBP1841188.1"/>
    <property type="molecule type" value="Genomic_DNA"/>
</dbReference>
<sequence>MNSIFFRALFCACCFITLLASCEADTTSVSDVGEDWINNGTKVFYIDTFSVETSTYKFDSLAITGNSRYIMGAYTDPILGRIEATPYFELYTDDFDIDEDAVFDSVALLLNYTDYYYNDTLSRQKFNVYKVLEEITPDDDASYFYNTTTFKTETTSIGSIDFLPTPIREDSIHFTLNNAFGKEIFEDIQDNEINNTDEFTQKYYGISIVSDASNSAVLGIATDSKLRIYYSIPDVVEDDEYYYDLTFNSSASFHNITQTTTNPDLSSLVDQSDEISSTETDNLTYIQGGSGLATRVDIPYIETINTLNGSGSIMDANLRISLKHNSNTDNLSVRDSLNVYIIDQFNDTSTQLVDYTGSVVYGLQVEDELNNDYVTYVISIKYFLDLKLNEVNPQNLILGFTCQGFNESVDRYILEGEDSDESDLKATLELNYALYDDEYEY</sequence>